<dbReference type="EMBL" id="CP071869">
    <property type="protein sequence ID" value="QTE21064.1"/>
    <property type="molecule type" value="Genomic_DNA"/>
</dbReference>
<evidence type="ECO:0000313" key="1">
    <source>
        <dbReference type="EMBL" id="QTE21064.1"/>
    </source>
</evidence>
<protein>
    <submittedName>
        <fullName evidence="1">Uncharacterized protein</fullName>
    </submittedName>
</protein>
<gene>
    <name evidence="1" type="ORF">J3359_09400</name>
</gene>
<dbReference type="Proteomes" id="UP000663920">
    <property type="component" value="Chromosome"/>
</dbReference>
<proteinExistence type="predicted"/>
<dbReference type="KEGG" id="pcea:J3359_09400"/>
<sequence>MRINKRPKLRVSLYHYSDDFMGFLLAFRATAIKQGWTYQELQTVVFDQTENMTPFEMFLHLMQYAVIVKMPKSVYVRSGKIIQKNKKK</sequence>
<name>A0A975CKM5_9FLAO</name>
<dbReference type="RefSeq" id="WP_208076660.1">
    <property type="nucleotide sequence ID" value="NZ_CP071869.1"/>
</dbReference>
<dbReference type="AlphaFoldDB" id="A0A975CKM5"/>
<accession>A0A975CKM5</accession>
<evidence type="ECO:0000313" key="2">
    <source>
        <dbReference type="Proteomes" id="UP000663920"/>
    </source>
</evidence>
<reference evidence="1 2" key="1">
    <citation type="submission" date="2021-03" db="EMBL/GenBank/DDBJ databases">
        <title>Complete genome of Polaribacter_sp.SM13.</title>
        <authorList>
            <person name="Jeong S.W."/>
            <person name="Bae J.W."/>
        </authorList>
    </citation>
    <scope>NUCLEOTIDE SEQUENCE [LARGE SCALE GENOMIC DNA]</scope>
    <source>
        <strain evidence="1 2">SM13</strain>
    </source>
</reference>
<organism evidence="1 2">
    <name type="scientific">Polaribacter cellanae</name>
    <dbReference type="NCBI Taxonomy" id="2818493"/>
    <lineage>
        <taxon>Bacteria</taxon>
        <taxon>Pseudomonadati</taxon>
        <taxon>Bacteroidota</taxon>
        <taxon>Flavobacteriia</taxon>
        <taxon>Flavobacteriales</taxon>
        <taxon>Flavobacteriaceae</taxon>
    </lineage>
</organism>
<keyword evidence="2" id="KW-1185">Reference proteome</keyword>